<keyword evidence="4" id="KW-0812">Transmembrane</keyword>
<dbReference type="InterPro" id="IPR021765">
    <property type="entry name" value="UstYa-like"/>
</dbReference>
<evidence type="ECO:0000256" key="2">
    <source>
        <dbReference type="ARBA" id="ARBA00035112"/>
    </source>
</evidence>
<feature type="compositionally biased region" description="Low complexity" evidence="3">
    <location>
        <begin position="15"/>
        <end position="34"/>
    </location>
</feature>
<evidence type="ECO:0000256" key="1">
    <source>
        <dbReference type="ARBA" id="ARBA00004685"/>
    </source>
</evidence>
<evidence type="ECO:0000256" key="3">
    <source>
        <dbReference type="SAM" id="MobiDB-lite"/>
    </source>
</evidence>
<dbReference type="AlphaFoldDB" id="A0AAN6KHG5"/>
<keyword evidence="4" id="KW-1133">Transmembrane helix</keyword>
<comment type="pathway">
    <text evidence="1">Mycotoxin biosynthesis.</text>
</comment>
<gene>
    <name evidence="5" type="ORF">LTR91_011512</name>
</gene>
<name>A0AAN6KHG5_9PEZI</name>
<dbReference type="GO" id="GO:0043386">
    <property type="term" value="P:mycotoxin biosynthetic process"/>
    <property type="evidence" value="ECO:0007669"/>
    <property type="project" value="InterPro"/>
</dbReference>
<evidence type="ECO:0000313" key="6">
    <source>
        <dbReference type="Proteomes" id="UP001175353"/>
    </source>
</evidence>
<feature type="transmembrane region" description="Helical" evidence="4">
    <location>
        <begin position="106"/>
        <end position="128"/>
    </location>
</feature>
<feature type="region of interest" description="Disordered" evidence="3">
    <location>
        <begin position="331"/>
        <end position="352"/>
    </location>
</feature>
<accession>A0AAN6KHG5</accession>
<comment type="similarity">
    <text evidence="2">Belongs to the ustYa family.</text>
</comment>
<evidence type="ECO:0000256" key="4">
    <source>
        <dbReference type="SAM" id="Phobius"/>
    </source>
</evidence>
<keyword evidence="4" id="KW-0472">Membrane</keyword>
<sequence length="352" mass="38807">MSTSTPDTLEMAQMPPSLARSRSRSTSPASDTTTLVHKNSNMRSAGFSWPGRDGSIGSGGTVRVHQEDVDALDQETLLGDDYQDLERNASATDPQPEAAVAKKSDFWQLVVFSTVLYSGYIAFLVYMIPIKLFPAFTVFGSPGPPRDRIRFAGAVHATADGHGLYVPSPALDRHGRRFTGPPSPAVDAAWHDLIYGRYVRLLPGEVTALNRASGVPALTPLPITDYLASPESDGNNDTVLVPQEGFYGGPDMLHSLHCIHTLYKHFNPAYYGDTLSQPFERLHIDHCLDQLRQAVLCHGDMTPVTLRPVRDARGEQWALLGETKRKHTCRDGEALGRKWREKGEERGRVESE</sequence>
<dbReference type="EMBL" id="JAUJLE010000106">
    <property type="protein sequence ID" value="KAK0982486.1"/>
    <property type="molecule type" value="Genomic_DNA"/>
</dbReference>
<dbReference type="PANTHER" id="PTHR33365:SF4">
    <property type="entry name" value="CYCLOCHLOROTINE BIOSYNTHESIS PROTEIN O"/>
    <property type="match status" value="1"/>
</dbReference>
<dbReference type="Pfam" id="PF11807">
    <property type="entry name" value="UstYa"/>
    <property type="match status" value="1"/>
</dbReference>
<protein>
    <submittedName>
        <fullName evidence="5">Uncharacterized protein</fullName>
    </submittedName>
</protein>
<proteinExistence type="inferred from homology"/>
<organism evidence="5 6">
    <name type="scientific">Friedmanniomyces endolithicus</name>
    <dbReference type="NCBI Taxonomy" id="329885"/>
    <lineage>
        <taxon>Eukaryota</taxon>
        <taxon>Fungi</taxon>
        <taxon>Dikarya</taxon>
        <taxon>Ascomycota</taxon>
        <taxon>Pezizomycotina</taxon>
        <taxon>Dothideomycetes</taxon>
        <taxon>Dothideomycetidae</taxon>
        <taxon>Mycosphaerellales</taxon>
        <taxon>Teratosphaeriaceae</taxon>
        <taxon>Friedmanniomyces</taxon>
    </lineage>
</organism>
<dbReference type="Proteomes" id="UP001175353">
    <property type="component" value="Unassembled WGS sequence"/>
</dbReference>
<comment type="caution">
    <text evidence="5">The sequence shown here is derived from an EMBL/GenBank/DDBJ whole genome shotgun (WGS) entry which is preliminary data.</text>
</comment>
<evidence type="ECO:0000313" key="5">
    <source>
        <dbReference type="EMBL" id="KAK0982486.1"/>
    </source>
</evidence>
<feature type="region of interest" description="Disordered" evidence="3">
    <location>
        <begin position="1"/>
        <end position="52"/>
    </location>
</feature>
<reference evidence="5" key="1">
    <citation type="submission" date="2023-06" db="EMBL/GenBank/DDBJ databases">
        <title>Black Yeasts Isolated from many extreme environments.</title>
        <authorList>
            <person name="Coleine C."/>
            <person name="Stajich J.E."/>
            <person name="Selbmann L."/>
        </authorList>
    </citation>
    <scope>NUCLEOTIDE SEQUENCE</scope>
    <source>
        <strain evidence="5">CCFEE 5200</strain>
    </source>
</reference>
<dbReference type="PANTHER" id="PTHR33365">
    <property type="entry name" value="YALI0B05434P"/>
    <property type="match status" value="1"/>
</dbReference>
<keyword evidence="6" id="KW-1185">Reference proteome</keyword>